<protein>
    <recommendedName>
        <fullName evidence="2">DUF7939 domain-containing protein</fullName>
    </recommendedName>
</protein>
<dbReference type="Proteomes" id="UP001374893">
    <property type="component" value="Chromosome"/>
</dbReference>
<dbReference type="PANTHER" id="PTHR40940">
    <property type="entry name" value="PROTEIN BATD-RELATED"/>
    <property type="match status" value="1"/>
</dbReference>
<dbReference type="EMBL" id="AP024702">
    <property type="protein sequence ID" value="BCX49627.1"/>
    <property type="molecule type" value="Genomic_DNA"/>
</dbReference>
<reference evidence="3 4" key="1">
    <citation type="submission" date="2021-06" db="EMBL/GenBank/DDBJ databases">
        <title>Complete genome of Haloferula helveola possessing various polysaccharide degrading enzymes.</title>
        <authorList>
            <person name="Takami H."/>
            <person name="Huang C."/>
            <person name="Hamasaki K."/>
        </authorList>
    </citation>
    <scope>NUCLEOTIDE SEQUENCE [LARGE SCALE GENOMIC DNA]</scope>
    <source>
        <strain evidence="3 4">CN-1</strain>
    </source>
</reference>
<dbReference type="InterPro" id="IPR025738">
    <property type="entry name" value="BatD"/>
</dbReference>
<sequence>MTAVFSKPLRVLKPLCAVALLLSDAAGAEASARLDVPNPEAWTGQRLPFFIELRADGTFSGAASFDIPQLPGTFVLRVGNPIIGSLTEGNTEYFTQRHEFAVFSQSDGELRLPPITVRFAHKKGYTGPDFEETLTTEPATLNIRRPPKSDSLGLLVTTESLSVEETWDPEPGPTSVGGVFKRTITQRATQLTGIALAPAPVAAPAGIRVYSGEPEVRDRTERGEFRGERRETITYLVQEPGLHTLPEIRYDWWNPKTETLESKTLPSISFTATAPPPPPTPSSPVRYLPWALAGLVIVIGFAFRKRIAIAAIRLRDTVDPPHRRAARAFLSACRRGNAREAAELWPEARRALPDGERNEDLSVAMNDLMRELYGQDTAGPSWDGRGLASAYQAALHTRGPDFQQKALPPLNP</sequence>
<dbReference type="Pfam" id="PF25607">
    <property type="entry name" value="DUF7939"/>
    <property type="match status" value="1"/>
</dbReference>
<evidence type="ECO:0000256" key="1">
    <source>
        <dbReference type="SAM" id="SignalP"/>
    </source>
</evidence>
<feature type="signal peptide" evidence="1">
    <location>
        <begin position="1"/>
        <end position="28"/>
    </location>
</feature>
<feature type="chain" id="PRO_5045822156" description="DUF7939 domain-containing protein" evidence="1">
    <location>
        <begin position="29"/>
        <end position="412"/>
    </location>
</feature>
<proteinExistence type="predicted"/>
<evidence type="ECO:0000313" key="4">
    <source>
        <dbReference type="Proteomes" id="UP001374893"/>
    </source>
</evidence>
<accession>A0ABM7RNT2</accession>
<dbReference type="InterPro" id="IPR057699">
    <property type="entry name" value="DUF7939"/>
</dbReference>
<organism evidence="3 4">
    <name type="scientific">Haloferula helveola</name>
    <dbReference type="NCBI Taxonomy" id="490095"/>
    <lineage>
        <taxon>Bacteria</taxon>
        <taxon>Pseudomonadati</taxon>
        <taxon>Verrucomicrobiota</taxon>
        <taxon>Verrucomicrobiia</taxon>
        <taxon>Verrucomicrobiales</taxon>
        <taxon>Verrucomicrobiaceae</taxon>
        <taxon>Haloferula</taxon>
    </lineage>
</organism>
<dbReference type="RefSeq" id="WP_338686311.1">
    <property type="nucleotide sequence ID" value="NZ_AP024702.1"/>
</dbReference>
<evidence type="ECO:0000313" key="3">
    <source>
        <dbReference type="EMBL" id="BCX49627.1"/>
    </source>
</evidence>
<feature type="domain" description="DUF7939" evidence="2">
    <location>
        <begin position="323"/>
        <end position="397"/>
    </location>
</feature>
<evidence type="ECO:0000259" key="2">
    <source>
        <dbReference type="Pfam" id="PF25607"/>
    </source>
</evidence>
<keyword evidence="1" id="KW-0732">Signal</keyword>
<keyword evidence="4" id="KW-1185">Reference proteome</keyword>
<name>A0ABM7RNT2_9BACT</name>
<gene>
    <name evidence="3" type="ORF">HAHE_35350</name>
</gene>
<dbReference type="PANTHER" id="PTHR40940:SF1">
    <property type="entry name" value="PROTEIN BATD"/>
    <property type="match status" value="1"/>
</dbReference>